<comment type="caution">
    <text evidence="2">The sequence shown here is derived from an EMBL/GenBank/DDBJ whole genome shotgun (WGS) entry which is preliminary data.</text>
</comment>
<evidence type="ECO:0000313" key="3">
    <source>
        <dbReference type="Proteomes" id="UP000518300"/>
    </source>
</evidence>
<organism evidence="2 3">
    <name type="scientific">Pyxidicoccus fallax</name>
    <dbReference type="NCBI Taxonomy" id="394095"/>
    <lineage>
        <taxon>Bacteria</taxon>
        <taxon>Pseudomonadati</taxon>
        <taxon>Myxococcota</taxon>
        <taxon>Myxococcia</taxon>
        <taxon>Myxococcales</taxon>
        <taxon>Cystobacterineae</taxon>
        <taxon>Myxococcaceae</taxon>
        <taxon>Pyxidicoccus</taxon>
    </lineage>
</organism>
<dbReference type="Proteomes" id="UP000518300">
    <property type="component" value="Unassembled WGS sequence"/>
</dbReference>
<dbReference type="EMBL" id="JABBJJ010000188">
    <property type="protein sequence ID" value="NMO19509.1"/>
    <property type="molecule type" value="Genomic_DNA"/>
</dbReference>
<keyword evidence="3" id="KW-1185">Reference proteome</keyword>
<evidence type="ECO:0000256" key="1">
    <source>
        <dbReference type="SAM" id="Phobius"/>
    </source>
</evidence>
<dbReference type="RefSeq" id="WP_169348755.1">
    <property type="nucleotide sequence ID" value="NZ_JABBJJ010000188.1"/>
</dbReference>
<dbReference type="AlphaFoldDB" id="A0A848LPB4"/>
<gene>
    <name evidence="2" type="ORF">HG543_32235</name>
</gene>
<evidence type="ECO:0000313" key="2">
    <source>
        <dbReference type="EMBL" id="NMO19509.1"/>
    </source>
</evidence>
<name>A0A848LPB4_9BACT</name>
<proteinExistence type="predicted"/>
<reference evidence="2 3" key="1">
    <citation type="submission" date="2020-04" db="EMBL/GenBank/DDBJ databases">
        <title>Draft genome of Pyxidicoccus fallax type strain.</title>
        <authorList>
            <person name="Whitworth D.E."/>
        </authorList>
    </citation>
    <scope>NUCLEOTIDE SEQUENCE [LARGE SCALE GENOMIC DNA]</scope>
    <source>
        <strain evidence="2 3">DSM 14698</strain>
    </source>
</reference>
<evidence type="ECO:0008006" key="4">
    <source>
        <dbReference type="Google" id="ProtNLM"/>
    </source>
</evidence>
<accession>A0A848LPB4</accession>
<sequence>MAGQPLYTSDHIDIRHEADEGWLYVDWKGYQSVEMVKAGCEEMLRQLTRLGLAKVLNDNTHVTGIWVGAAAWLASSWFPRMRNAGMRHFAWIQSPARLSYVSATTTVQQMDPEMAVLFDDAEAARAWLRAQP</sequence>
<keyword evidence="1" id="KW-0812">Transmembrane</keyword>
<keyword evidence="1" id="KW-0472">Membrane</keyword>
<keyword evidence="1" id="KW-1133">Transmembrane helix</keyword>
<protein>
    <recommendedName>
        <fullName evidence="4">STAS/SEC14 domain-containing protein</fullName>
    </recommendedName>
</protein>
<feature type="transmembrane region" description="Helical" evidence="1">
    <location>
        <begin position="60"/>
        <end position="78"/>
    </location>
</feature>